<dbReference type="Pfam" id="PF13620">
    <property type="entry name" value="CarboxypepD_reg"/>
    <property type="match status" value="1"/>
</dbReference>
<evidence type="ECO:0000259" key="5">
    <source>
        <dbReference type="Pfam" id="PF25183"/>
    </source>
</evidence>
<dbReference type="Gene3D" id="2.40.170.20">
    <property type="entry name" value="TonB-dependent receptor, beta-barrel domain"/>
    <property type="match status" value="1"/>
</dbReference>
<comment type="subcellular location">
    <subcellularLocation>
        <location evidence="1">Cell outer membrane</location>
    </subcellularLocation>
</comment>
<evidence type="ECO:0000256" key="1">
    <source>
        <dbReference type="ARBA" id="ARBA00004442"/>
    </source>
</evidence>
<evidence type="ECO:0000313" key="6">
    <source>
        <dbReference type="EMBL" id="SPF41979.1"/>
    </source>
</evidence>
<organism evidence="6 7">
    <name type="scientific">Candidatus Sulfotelmatobacter kueseliae</name>
    <dbReference type="NCBI Taxonomy" id="2042962"/>
    <lineage>
        <taxon>Bacteria</taxon>
        <taxon>Pseudomonadati</taxon>
        <taxon>Acidobacteriota</taxon>
        <taxon>Terriglobia</taxon>
        <taxon>Terriglobales</taxon>
        <taxon>Candidatus Korobacteraceae</taxon>
        <taxon>Candidatus Sulfotelmatobacter</taxon>
    </lineage>
</organism>
<evidence type="ECO:0000256" key="3">
    <source>
        <dbReference type="ARBA" id="ARBA00023237"/>
    </source>
</evidence>
<dbReference type="AlphaFoldDB" id="A0A2U3KQZ7"/>
<dbReference type="Pfam" id="PF25183">
    <property type="entry name" value="OMP_b-brl_4"/>
    <property type="match status" value="1"/>
</dbReference>
<evidence type="ECO:0000313" key="7">
    <source>
        <dbReference type="Proteomes" id="UP000238701"/>
    </source>
</evidence>
<sequence>MKPSITLRQFCLVFFLFFFLTAALSAQSNRATITGTVTDTSGAIVPGVDVTATNTGTNVPTKTVSNQDGIYVIPNLFPGQYSVEFKRDGFETLRRPTVTLESTEVARIDATLKVGAVTQTVTVTTDAPVLDLERPSEGTNMNGQVVTDLPLSIYNGGRFVENFAVAITPGYSPISSPYGAVVNGGQWFVKDYTIDGTSGTADIRGDSMEGGPTMEAVQELQAQTSGLDAQSAISGGGVMSFNLKSGTNKFHGSAFLYGHNELLDANTWTNDYYNQEKSQERAWDYGFSLGGPIIKNKTFFFGAFERYTQVDFRLNGGSTSVPTAAMLTGDFSQLLGGTLCTGDAGTGFCNGYDSTATPIMVTDTNGNSIPARENMIYDPNSGSNPLCTTPPCSFAFAGNVIPQARISAVAQKANGFYKNYAPQFGGIDNNARGLIQNTPTQTPNQFVVKIDHNLREQDHLSGSWIYNHRPRTLDDGGGVWQAGTQNGGPLSNGRYQIYWIDQWRVSEAHTFSANVLNVLNFTYNLDYNASSPADPGNWNQQVGFGNTAANTFPLISFTDNGAYGHNETFLGSQWQGNFSGVNVITGDTLTWTKGRHNISFGGDFTAHQINYRSGQGALAFDFSYLNTAGAGYPYDGFGFATYMLGLSDKANETVAYNLYGRQKGLSLFAQDSYKATPKLTLSAGLRWNYNLRFHEKYGRWANFDQTAISPIYGVPGTLVFAKNGSDSFEKNEYWRNFGPDIGFAYQMLPKTVLRGSFGLIFNPVGVTFFGGVPNGYAPQLGSNSAQNFSWDDAANDGTGNYPGVLTKATVNTDPTTAFPFPVAVDPRALRLGYSEAFNFGIEQELTPNTRLEISYVGNRGHRLTDTALAWNEGSASQFQSFATMPGFTAFGNNFVCDPTVTNCASYSGPCPWWVPAYNLSNPPSYYGIKNPYPGFCAPVLAATAPFPHMAAAEGTYWYYPNLNYVGLPLGQSFYDSLVFDVVKRMGRGLTMDLNYTWSKQEGDTFASEQDYNNGYTPIQDFSQMGQAAHAVTGYDLTHIVKGYASYELPFGKGERWSTENRVANAIIGGWTVAGIVNYYTGQPFHIGASDPYWPLWGNLYPQFNLSGYAGPNGTKHFVPLPSGYSGTIPAGNQYMPTSVASNPNPGVLPPTPISSALRCPGQANENASILKNFTMGPESRYRMSFRAEFYNLFNRHYYNINGCGGNNSNGIGAANFGEIFGVADNPRSGQFAIRFEF</sequence>
<dbReference type="Gene3D" id="2.60.40.1120">
    <property type="entry name" value="Carboxypeptidase-like, regulatory domain"/>
    <property type="match status" value="1"/>
</dbReference>
<evidence type="ECO:0000256" key="4">
    <source>
        <dbReference type="SAM" id="SignalP"/>
    </source>
</evidence>
<reference evidence="7" key="1">
    <citation type="submission" date="2018-02" db="EMBL/GenBank/DDBJ databases">
        <authorList>
            <person name="Hausmann B."/>
        </authorList>
    </citation>
    <scope>NUCLEOTIDE SEQUENCE [LARGE SCALE GENOMIC DNA]</scope>
    <source>
        <strain evidence="7">Peat soil MAG SbA1</strain>
    </source>
</reference>
<keyword evidence="4" id="KW-0732">Signal</keyword>
<dbReference type="GO" id="GO:0030246">
    <property type="term" value="F:carbohydrate binding"/>
    <property type="evidence" value="ECO:0007669"/>
    <property type="project" value="InterPro"/>
</dbReference>
<keyword evidence="2" id="KW-0472">Membrane</keyword>
<proteinExistence type="predicted"/>
<dbReference type="EMBL" id="OMOD01000135">
    <property type="protein sequence ID" value="SPF41979.1"/>
    <property type="molecule type" value="Genomic_DNA"/>
</dbReference>
<dbReference type="GO" id="GO:0009279">
    <property type="term" value="C:cell outer membrane"/>
    <property type="evidence" value="ECO:0007669"/>
    <property type="project" value="UniProtKB-SubCell"/>
</dbReference>
<feature type="domain" description="TonB-dependent transporter Oar-like beta-barrel" evidence="5">
    <location>
        <begin position="243"/>
        <end position="1230"/>
    </location>
</feature>
<dbReference type="InterPro" id="IPR013784">
    <property type="entry name" value="Carb-bd-like_fold"/>
</dbReference>
<protein>
    <submittedName>
        <fullName evidence="6">Putative Cna B-type protein</fullName>
    </submittedName>
</protein>
<feature type="chain" id="PRO_5015396857" evidence="4">
    <location>
        <begin position="27"/>
        <end position="1237"/>
    </location>
</feature>
<evidence type="ECO:0000256" key="2">
    <source>
        <dbReference type="ARBA" id="ARBA00023136"/>
    </source>
</evidence>
<dbReference type="SUPFAM" id="SSF56935">
    <property type="entry name" value="Porins"/>
    <property type="match status" value="1"/>
</dbReference>
<accession>A0A2U3KQZ7</accession>
<dbReference type="SUPFAM" id="SSF49452">
    <property type="entry name" value="Starch-binding domain-like"/>
    <property type="match status" value="1"/>
</dbReference>
<dbReference type="Proteomes" id="UP000238701">
    <property type="component" value="Unassembled WGS sequence"/>
</dbReference>
<gene>
    <name evidence="6" type="ORF">SBA1_410025</name>
</gene>
<keyword evidence="3" id="KW-0998">Cell outer membrane</keyword>
<dbReference type="InterPro" id="IPR057601">
    <property type="entry name" value="Oar-like_b-barrel"/>
</dbReference>
<feature type="signal peptide" evidence="4">
    <location>
        <begin position="1"/>
        <end position="26"/>
    </location>
</feature>
<name>A0A2U3KQZ7_9BACT</name>
<dbReference type="InterPro" id="IPR036942">
    <property type="entry name" value="Beta-barrel_TonB_sf"/>
</dbReference>